<dbReference type="EMBL" id="JABBGA010000007">
    <property type="protein sequence ID" value="NML26337.1"/>
    <property type="molecule type" value="Genomic_DNA"/>
</dbReference>
<evidence type="ECO:0000313" key="2">
    <source>
        <dbReference type="EMBL" id="NML26337.1"/>
    </source>
</evidence>
<dbReference type="PANTHER" id="PTHR30399:SF1">
    <property type="entry name" value="UTP PYROPHOSPHATASE"/>
    <property type="match status" value="1"/>
</dbReference>
<dbReference type="Proteomes" id="UP000580043">
    <property type="component" value="Unassembled WGS sequence"/>
</dbReference>
<dbReference type="PANTHER" id="PTHR30399">
    <property type="entry name" value="UNCHARACTERIZED PROTEIN YGJP"/>
    <property type="match status" value="1"/>
</dbReference>
<dbReference type="RefSeq" id="WP_169145872.1">
    <property type="nucleotide sequence ID" value="NZ_JABBGA010000007.1"/>
</dbReference>
<name>A0A848G2B2_9RHOO</name>
<protein>
    <submittedName>
        <fullName evidence="2">M48 family metallopeptidase</fullName>
    </submittedName>
</protein>
<sequence length="182" mass="20984">MPSQLALKYLHGYPESLVSQVRSLLAQGQLGPWLRARYPVLHEVRNDTALYEYVTELKSRYLRNAEPLSKVGFDGKLQSIHNALGTHTTVARVQGGKIRTKREIRVATLFREAPPEFLRMIVVHELAHLKERQHDKAFYQLCCRMEPDYHQLEFDVRAWLSWEEAQGQRLWVPDGTAPPAPG</sequence>
<gene>
    <name evidence="2" type="ORF">HHL15_11340</name>
</gene>
<dbReference type="Pfam" id="PF01863">
    <property type="entry name" value="YgjP-like"/>
    <property type="match status" value="1"/>
</dbReference>
<comment type="caution">
    <text evidence="2">The sequence shown here is derived from an EMBL/GenBank/DDBJ whole genome shotgun (WGS) entry which is preliminary data.</text>
</comment>
<keyword evidence="3" id="KW-1185">Reference proteome</keyword>
<evidence type="ECO:0000313" key="3">
    <source>
        <dbReference type="Proteomes" id="UP000580043"/>
    </source>
</evidence>
<dbReference type="CDD" id="cd07344">
    <property type="entry name" value="M48_yhfN_like"/>
    <property type="match status" value="1"/>
</dbReference>
<dbReference type="AlphaFoldDB" id="A0A848G2B2"/>
<reference evidence="2 3" key="1">
    <citation type="submission" date="2020-04" db="EMBL/GenBank/DDBJ databases">
        <title>Zoogloea sp. G-4-1-14 isolated from soil.</title>
        <authorList>
            <person name="Dahal R.H."/>
        </authorList>
    </citation>
    <scope>NUCLEOTIDE SEQUENCE [LARGE SCALE GENOMIC DNA]</scope>
    <source>
        <strain evidence="2 3">G-4-1-14</strain>
    </source>
</reference>
<dbReference type="InterPro" id="IPR053136">
    <property type="entry name" value="UTP_pyrophosphatase-like"/>
</dbReference>
<dbReference type="Gene3D" id="3.30.2010.10">
    <property type="entry name" value="Metalloproteases ('zincins'), catalytic domain"/>
    <property type="match status" value="1"/>
</dbReference>
<feature type="domain" description="YgjP-like metallopeptidase" evidence="1">
    <location>
        <begin position="96"/>
        <end position="152"/>
    </location>
</feature>
<proteinExistence type="predicted"/>
<accession>A0A848G2B2</accession>
<organism evidence="2 3">
    <name type="scientific">Zoogloea dura</name>
    <dbReference type="NCBI Taxonomy" id="2728840"/>
    <lineage>
        <taxon>Bacteria</taxon>
        <taxon>Pseudomonadati</taxon>
        <taxon>Pseudomonadota</taxon>
        <taxon>Betaproteobacteria</taxon>
        <taxon>Rhodocyclales</taxon>
        <taxon>Zoogloeaceae</taxon>
        <taxon>Zoogloea</taxon>
    </lineage>
</organism>
<dbReference type="InterPro" id="IPR002725">
    <property type="entry name" value="YgjP-like_metallopeptidase"/>
</dbReference>
<evidence type="ECO:0000259" key="1">
    <source>
        <dbReference type="Pfam" id="PF01863"/>
    </source>
</evidence>